<feature type="region of interest" description="Disordered" evidence="1">
    <location>
        <begin position="66"/>
        <end position="96"/>
    </location>
</feature>
<dbReference type="Proteomes" id="UP000827892">
    <property type="component" value="Chromosome IV"/>
</dbReference>
<name>A0AAE9D5X4_CAEBR</name>
<accession>A0AAE9D5X4</accession>
<evidence type="ECO:0000256" key="1">
    <source>
        <dbReference type="SAM" id="MobiDB-lite"/>
    </source>
</evidence>
<evidence type="ECO:0000313" key="5">
    <source>
        <dbReference type="Proteomes" id="UP000829354"/>
    </source>
</evidence>
<proteinExistence type="predicted"/>
<dbReference type="AlphaFoldDB" id="A0AAE9D5X4"/>
<dbReference type="Proteomes" id="UP000829354">
    <property type="component" value="Chromosome IV"/>
</dbReference>
<reference evidence="2 4" key="2">
    <citation type="submission" date="2022-05" db="EMBL/GenBank/DDBJ databases">
        <title>Chromosome-level reference genomes for two strains of Caenorhabditis briggsae: an improved platform for comparative genomics.</title>
        <authorList>
            <person name="Stevens L."/>
            <person name="Andersen E.C."/>
        </authorList>
    </citation>
    <scope>NUCLEOTIDE SEQUENCE [LARGE SCALE GENOMIC DNA]</scope>
    <source>
        <strain evidence="2">QX1410_ONT</strain>
        <tissue evidence="2">Whole-organism</tissue>
    </source>
</reference>
<sequence length="96" mass="10965">MIRPRKVQWADDDDVENQKVSSSSNSECLKNKSNYKEIASKKLVQVRNYSGYAESLAIEKIVQASPTQRKTQKFDRNLSTVHEEEDDVSESGEENV</sequence>
<keyword evidence="5" id="KW-1185">Reference proteome</keyword>
<dbReference type="EMBL" id="CP092623">
    <property type="protein sequence ID" value="UMM29128.1"/>
    <property type="molecule type" value="Genomic_DNA"/>
</dbReference>
<feature type="region of interest" description="Disordered" evidence="1">
    <location>
        <begin position="1"/>
        <end position="28"/>
    </location>
</feature>
<dbReference type="OMA" id="KVQWADD"/>
<protein>
    <submittedName>
        <fullName evidence="2">Uncharacterized protein</fullName>
    </submittedName>
</protein>
<feature type="compositionally biased region" description="Acidic residues" evidence="1">
    <location>
        <begin position="83"/>
        <end position="96"/>
    </location>
</feature>
<gene>
    <name evidence="2" type="ORF">L3Y34_004525</name>
    <name evidence="3" type="ORF">L5515_011645</name>
</gene>
<evidence type="ECO:0000313" key="4">
    <source>
        <dbReference type="Proteomes" id="UP000827892"/>
    </source>
</evidence>
<feature type="compositionally biased region" description="Polar residues" evidence="1">
    <location>
        <begin position="18"/>
        <end position="28"/>
    </location>
</feature>
<reference evidence="3 5" key="1">
    <citation type="submission" date="2022-04" db="EMBL/GenBank/DDBJ databases">
        <title>Chromosome-level reference genomes for two strains of Caenorhabditis briggsae: an improved platform for comparative genomics.</title>
        <authorList>
            <person name="Stevens L."/>
            <person name="Andersen E."/>
        </authorList>
    </citation>
    <scope>NUCLEOTIDE SEQUENCE [LARGE SCALE GENOMIC DNA]</scope>
    <source>
        <strain evidence="3">VX34</strain>
        <tissue evidence="3">Whole-organism</tissue>
    </source>
</reference>
<organism evidence="2 4">
    <name type="scientific">Caenorhabditis briggsae</name>
    <dbReference type="NCBI Taxonomy" id="6238"/>
    <lineage>
        <taxon>Eukaryota</taxon>
        <taxon>Metazoa</taxon>
        <taxon>Ecdysozoa</taxon>
        <taxon>Nematoda</taxon>
        <taxon>Chromadorea</taxon>
        <taxon>Rhabditida</taxon>
        <taxon>Rhabditina</taxon>
        <taxon>Rhabditomorpha</taxon>
        <taxon>Rhabditoidea</taxon>
        <taxon>Rhabditidae</taxon>
        <taxon>Peloderinae</taxon>
        <taxon>Caenorhabditis</taxon>
    </lineage>
</organism>
<evidence type="ECO:0000313" key="3">
    <source>
        <dbReference type="EMBL" id="UMM29128.1"/>
    </source>
</evidence>
<dbReference type="EMBL" id="CP090894">
    <property type="protein sequence ID" value="ULT95925.1"/>
    <property type="molecule type" value="Genomic_DNA"/>
</dbReference>
<evidence type="ECO:0000313" key="2">
    <source>
        <dbReference type="EMBL" id="ULT95925.1"/>
    </source>
</evidence>
<dbReference type="KEGG" id="cbr:CBG_03412"/>